<organism evidence="3 4">
    <name type="scientific">Fictibacillus macauensis ZFHKF-1</name>
    <dbReference type="NCBI Taxonomy" id="1196324"/>
    <lineage>
        <taxon>Bacteria</taxon>
        <taxon>Bacillati</taxon>
        <taxon>Bacillota</taxon>
        <taxon>Bacilli</taxon>
        <taxon>Bacillales</taxon>
        <taxon>Fictibacillaceae</taxon>
        <taxon>Fictibacillus</taxon>
    </lineage>
</organism>
<dbReference type="GO" id="GO:0016787">
    <property type="term" value="F:hydrolase activity"/>
    <property type="evidence" value="ECO:0007669"/>
    <property type="project" value="UniProtKB-KW"/>
</dbReference>
<accession>I8IXV0</accession>
<evidence type="ECO:0000256" key="1">
    <source>
        <dbReference type="ARBA" id="ARBA00022801"/>
    </source>
</evidence>
<dbReference type="Gene3D" id="2.40.260.10">
    <property type="entry name" value="Sortase"/>
    <property type="match status" value="1"/>
</dbReference>
<dbReference type="Proteomes" id="UP000004080">
    <property type="component" value="Unassembled WGS sequence"/>
</dbReference>
<dbReference type="OrthoDB" id="525039at2"/>
<dbReference type="InterPro" id="IPR005754">
    <property type="entry name" value="Sortase"/>
</dbReference>
<evidence type="ECO:0000313" key="3">
    <source>
        <dbReference type="EMBL" id="EIT84316.1"/>
    </source>
</evidence>
<dbReference type="InterPro" id="IPR023365">
    <property type="entry name" value="Sortase_dom-sf"/>
</dbReference>
<keyword evidence="4" id="KW-1185">Reference proteome</keyword>
<name>I8IXV0_9BACL</name>
<dbReference type="InterPro" id="IPR042001">
    <property type="entry name" value="Sortase_F"/>
</dbReference>
<feature type="active site" description="Acyl-thioester intermediate" evidence="2">
    <location>
        <position position="187"/>
    </location>
</feature>
<dbReference type="STRING" id="1196324.A374_16058"/>
<dbReference type="CDD" id="cd05829">
    <property type="entry name" value="Sortase_F"/>
    <property type="match status" value="1"/>
</dbReference>
<dbReference type="eggNOG" id="COG3764">
    <property type="taxonomic scope" value="Bacteria"/>
</dbReference>
<proteinExistence type="predicted"/>
<reference evidence="3 4" key="1">
    <citation type="journal article" date="2012" name="J. Bacteriol.">
        <title>Genome of Bacillus macauensis ZFHKF-1, a Long-Chain-Forming Bacterium.</title>
        <authorList>
            <person name="Cai L."/>
            <person name="Zhang T."/>
        </authorList>
    </citation>
    <scope>NUCLEOTIDE SEQUENCE [LARGE SCALE GENOMIC DNA]</scope>
    <source>
        <strain evidence="3 4">ZFHKF-1</strain>
    </source>
</reference>
<evidence type="ECO:0000256" key="2">
    <source>
        <dbReference type="PIRSR" id="PIRSR605754-1"/>
    </source>
</evidence>
<comment type="caution">
    <text evidence="3">The sequence shown here is derived from an EMBL/GenBank/DDBJ whole genome shotgun (WGS) entry which is preliminary data.</text>
</comment>
<keyword evidence="1" id="KW-0378">Hydrolase</keyword>
<dbReference type="RefSeq" id="WP_007203284.1">
    <property type="nucleotide sequence ID" value="NZ_AKKV01000036.1"/>
</dbReference>
<dbReference type="SUPFAM" id="SSF63817">
    <property type="entry name" value="Sortase"/>
    <property type="match status" value="1"/>
</dbReference>
<dbReference type="Gene3D" id="2.60.40.10">
    <property type="entry name" value="Immunoglobulins"/>
    <property type="match status" value="1"/>
</dbReference>
<dbReference type="EMBL" id="AKKV01000036">
    <property type="protein sequence ID" value="EIT84316.1"/>
    <property type="molecule type" value="Genomic_DNA"/>
</dbReference>
<gene>
    <name evidence="3" type="ORF">A374_16058</name>
</gene>
<sequence>MKKGSTIALIVLTCLGLMGYTYWHSEQKESSASPTLSKAQTSPSAQAKAEAHLKALHVKAREQSIVPTKLSIPAIHVKASIEKVGVLDNGQLGVPSSEESVGWYKDGVKPGERGNAVIDGHVDSRDGPAVFFDLKKVTPGDTVMLNDQKGKVLTFVVRNVKSYVTDKAPLPLIFGESKGRHLNLITCTGVFNSEKRTHEKRLVVYTDLVKNDSSQQPSSPKNVQVSDNVISWKAAKPSKVVGYAIYEKRAQSVHLVAHTKTPTYRVKSNKSRTYYVTAINEVGAESAPSKSVVSPSKQH</sequence>
<dbReference type="InterPro" id="IPR013783">
    <property type="entry name" value="Ig-like_fold"/>
</dbReference>
<dbReference type="PATRIC" id="fig|1196324.3.peg.3285"/>
<evidence type="ECO:0000313" key="4">
    <source>
        <dbReference type="Proteomes" id="UP000004080"/>
    </source>
</evidence>
<feature type="active site" description="Proton donor/acceptor" evidence="2">
    <location>
        <position position="121"/>
    </location>
</feature>
<protein>
    <submittedName>
        <fullName evidence="3">Peptidase C60 sortase A and B</fullName>
    </submittedName>
</protein>
<dbReference type="Pfam" id="PF04203">
    <property type="entry name" value="Sortase"/>
    <property type="match status" value="1"/>
</dbReference>
<dbReference type="AlphaFoldDB" id="I8IXV0"/>